<dbReference type="PANTHER" id="PTHR34704">
    <property type="entry name" value="ATPASE"/>
    <property type="match status" value="1"/>
</dbReference>
<gene>
    <name evidence="2" type="ORF">FKV42_04890</name>
</gene>
<evidence type="ECO:0000259" key="1">
    <source>
        <dbReference type="Pfam" id="PF03008"/>
    </source>
</evidence>
<accession>A0A7Z8KRK6</accession>
<feature type="domain" description="DUF234" evidence="1">
    <location>
        <begin position="4"/>
        <end position="90"/>
    </location>
</feature>
<keyword evidence="3" id="KW-1185">Reference proteome</keyword>
<dbReference type="Pfam" id="PF03008">
    <property type="entry name" value="DUF234"/>
    <property type="match status" value="1"/>
</dbReference>
<name>A0A7Z8KRK6_9EURY</name>
<dbReference type="InterPro" id="IPR004256">
    <property type="entry name" value="DUF234"/>
</dbReference>
<dbReference type="AlphaFoldDB" id="A0A7Z8KRK6"/>
<reference evidence="2 3" key="1">
    <citation type="submission" date="2019-06" db="EMBL/GenBank/DDBJ databases">
        <title>Draft genome sequence of Methanolobus vulcani B1d.</title>
        <authorList>
            <person name="Creighbaum A.J."/>
            <person name="Ticak T."/>
            <person name="Hariraju D."/>
            <person name="Arivett B.A."/>
            <person name="Ferguson D.J.Jr."/>
        </authorList>
    </citation>
    <scope>NUCLEOTIDE SEQUENCE [LARGE SCALE GENOMIC DNA]</scope>
    <source>
        <strain evidence="2 3">B1d</strain>
    </source>
</reference>
<proteinExistence type="predicted"/>
<organism evidence="2 3">
    <name type="scientific">Methanolobus vulcani</name>
    <dbReference type="NCBI Taxonomy" id="38026"/>
    <lineage>
        <taxon>Archaea</taxon>
        <taxon>Methanobacteriati</taxon>
        <taxon>Methanobacteriota</taxon>
        <taxon>Stenosarchaea group</taxon>
        <taxon>Methanomicrobia</taxon>
        <taxon>Methanosarcinales</taxon>
        <taxon>Methanosarcinaceae</taxon>
        <taxon>Methanolobus</taxon>
    </lineage>
</organism>
<comment type="caution">
    <text evidence="2">The sequence shown here is derived from an EMBL/GenBank/DDBJ whole genome shotgun (WGS) entry which is preliminary data.</text>
</comment>
<dbReference type="PANTHER" id="PTHR34704:SF1">
    <property type="entry name" value="ATPASE"/>
    <property type="match status" value="1"/>
</dbReference>
<dbReference type="SUPFAM" id="SSF52980">
    <property type="entry name" value="Restriction endonuclease-like"/>
    <property type="match status" value="1"/>
</dbReference>
<dbReference type="InterPro" id="IPR011335">
    <property type="entry name" value="Restrct_endonuc-II-like"/>
</dbReference>
<evidence type="ECO:0000313" key="2">
    <source>
        <dbReference type="EMBL" id="TQD26103.1"/>
    </source>
</evidence>
<evidence type="ECO:0000313" key="3">
    <source>
        <dbReference type="Proteomes" id="UP000319335"/>
    </source>
</evidence>
<protein>
    <submittedName>
        <fullName evidence="2">DUF234 domain-containing protein</fullName>
    </submittedName>
</protein>
<dbReference type="EMBL" id="VIAQ01000012">
    <property type="protein sequence ID" value="TQD26103.1"/>
    <property type="molecule type" value="Genomic_DNA"/>
</dbReference>
<dbReference type="Proteomes" id="UP000319335">
    <property type="component" value="Unassembled WGS sequence"/>
</dbReference>
<dbReference type="OrthoDB" id="132045at2157"/>
<sequence length="160" mass="18648">MDAGDSSYAIEYLKNSYDRYLGESFEQVSKEMLIELNVHGKLPFRFKSIGRQWGKIPNIPKVINDYEIDLVSLNPEAKNILFSECKWQKQKINADVHFSLKEKVAHAKCFPERKEYFSPISKSVFTKNLHEIAKQENVLLLTLQNYLSDFTVERITKSII</sequence>
<dbReference type="RefSeq" id="WP_154809139.1">
    <property type="nucleotide sequence ID" value="NZ_VIAQ01000012.1"/>
</dbReference>